<keyword evidence="6" id="KW-0274">FAD</keyword>
<dbReference type="Pfam" id="PF00175">
    <property type="entry name" value="NAD_binding_1"/>
    <property type="match status" value="1"/>
</dbReference>
<dbReference type="InterPro" id="IPR001433">
    <property type="entry name" value="OxRdtase_FAD/NAD-bd"/>
</dbReference>
<dbReference type="GO" id="GO:0046872">
    <property type="term" value="F:metal ion binding"/>
    <property type="evidence" value="ECO:0007669"/>
    <property type="project" value="UniProtKB-KW"/>
</dbReference>
<keyword evidence="3" id="KW-0285">Flavoprotein</keyword>
<dbReference type="Gene3D" id="2.40.30.10">
    <property type="entry name" value="Translation factors"/>
    <property type="match status" value="1"/>
</dbReference>
<evidence type="ECO:0000313" key="13">
    <source>
        <dbReference type="EMBL" id="PIZ99690.1"/>
    </source>
</evidence>
<evidence type="ECO:0000259" key="12">
    <source>
        <dbReference type="PROSITE" id="PS51384"/>
    </source>
</evidence>
<dbReference type="InterPro" id="IPR001709">
    <property type="entry name" value="Flavoprot_Pyr_Nucl_cyt_Rdtase"/>
</dbReference>
<evidence type="ECO:0000256" key="3">
    <source>
        <dbReference type="ARBA" id="ARBA00022630"/>
    </source>
</evidence>
<comment type="caution">
    <text evidence="13">The sequence shown here is derived from an EMBL/GenBank/DDBJ whole genome shotgun (WGS) entry which is preliminary data.</text>
</comment>
<organism evidence="13 14">
    <name type="scientific">Candidatus Komeilibacteria bacterium CG_4_10_14_0_2_um_filter_37_10</name>
    <dbReference type="NCBI Taxonomy" id="1974470"/>
    <lineage>
        <taxon>Bacteria</taxon>
        <taxon>Candidatus Komeiliibacteriota</taxon>
    </lineage>
</organism>
<evidence type="ECO:0000256" key="5">
    <source>
        <dbReference type="ARBA" id="ARBA00022723"/>
    </source>
</evidence>
<dbReference type="AlphaFoldDB" id="A0A2M7VG77"/>
<dbReference type="PANTHER" id="PTHR43513">
    <property type="entry name" value="DIHYDROOROTATE DEHYDROGENASE B (NAD(+)), ELECTRON TRANSFER SUBUNIT"/>
    <property type="match status" value="1"/>
</dbReference>
<dbReference type="CDD" id="cd06221">
    <property type="entry name" value="sulfite_reductase_like"/>
    <property type="match status" value="1"/>
</dbReference>
<evidence type="ECO:0000256" key="8">
    <source>
        <dbReference type="ARBA" id="ARBA00023004"/>
    </source>
</evidence>
<dbReference type="InterPro" id="IPR050353">
    <property type="entry name" value="PyrK_electron_transfer"/>
</dbReference>
<feature type="binding site" evidence="11">
    <location>
        <position position="240"/>
    </location>
    <ligand>
        <name>[2Fe-2S] cluster</name>
        <dbReference type="ChEBI" id="CHEBI:190135"/>
    </ligand>
</feature>
<dbReference type="InterPro" id="IPR039261">
    <property type="entry name" value="FNR_nucleotide-bd"/>
</dbReference>
<dbReference type="PROSITE" id="PS51384">
    <property type="entry name" value="FAD_FR"/>
    <property type="match status" value="1"/>
</dbReference>
<evidence type="ECO:0000256" key="10">
    <source>
        <dbReference type="ARBA" id="ARBA00034078"/>
    </source>
</evidence>
<dbReference type="InterPro" id="IPR017938">
    <property type="entry name" value="Riboflavin_synthase-like_b-brl"/>
</dbReference>
<dbReference type="InterPro" id="IPR017927">
    <property type="entry name" value="FAD-bd_FR_type"/>
</dbReference>
<evidence type="ECO:0000256" key="1">
    <source>
        <dbReference type="ARBA" id="ARBA00006422"/>
    </source>
</evidence>
<comment type="similarity">
    <text evidence="1">Belongs to the PyrK family.</text>
</comment>
<dbReference type="Proteomes" id="UP000230405">
    <property type="component" value="Unassembled WGS sequence"/>
</dbReference>
<sequence length="266" mass="30065">MIKYHVQSATVIKNEQLSTDTFLLTLRSGSWMFGQKLIFQPGQFVLLGLPGSNEAAFSICSSSQAGKKWQVAIRRVGNLTDKLVQLRSGEKVYWRGPFGHGWPMDQLKGQNLLLIGGGCGFIPLRGILQETKIIHYPGQIKIFYGCRNKDNSLFKDEYPKWQNKQKSFHLITEQEAPQGLVTDLLIKEHFQHDALAWIVGPPIMIRETVKLLVARGLTFSNIFFSLERRMCCGVGLCQHCAINKVYVCQDGPVFSGLDWQTNPHLI</sequence>
<dbReference type="SUPFAM" id="SSF63380">
    <property type="entry name" value="Riboflavin synthase domain-like"/>
    <property type="match status" value="1"/>
</dbReference>
<name>A0A2M7VG77_9BACT</name>
<proteinExistence type="inferred from homology"/>
<dbReference type="SUPFAM" id="SSF52343">
    <property type="entry name" value="Ferredoxin reductase-like, C-terminal NADP-linked domain"/>
    <property type="match status" value="1"/>
</dbReference>
<dbReference type="PRINTS" id="PR00410">
    <property type="entry name" value="PHEHYDRXLASE"/>
</dbReference>
<evidence type="ECO:0000256" key="7">
    <source>
        <dbReference type="ARBA" id="ARBA00022982"/>
    </source>
</evidence>
<keyword evidence="5 11" id="KW-0479">Metal-binding</keyword>
<evidence type="ECO:0000256" key="2">
    <source>
        <dbReference type="ARBA" id="ARBA00022448"/>
    </source>
</evidence>
<evidence type="ECO:0000313" key="14">
    <source>
        <dbReference type="Proteomes" id="UP000230405"/>
    </source>
</evidence>
<keyword evidence="8 11" id="KW-0408">Iron</keyword>
<protein>
    <recommendedName>
        <fullName evidence="12">FAD-binding FR-type domain-containing protein</fullName>
    </recommendedName>
</protein>
<evidence type="ECO:0000256" key="6">
    <source>
        <dbReference type="ARBA" id="ARBA00022827"/>
    </source>
</evidence>
<dbReference type="Gene3D" id="3.40.50.80">
    <property type="entry name" value="Nucleotide-binding domain of ferredoxin-NADP reductase (FNR) module"/>
    <property type="match status" value="1"/>
</dbReference>
<comment type="cofactor">
    <cofactor evidence="10">
        <name>[2Fe-2S] cluster</name>
        <dbReference type="ChEBI" id="CHEBI:190135"/>
    </cofactor>
</comment>
<dbReference type="Pfam" id="PF00970">
    <property type="entry name" value="FAD_binding_6"/>
    <property type="match status" value="1"/>
</dbReference>
<evidence type="ECO:0000256" key="11">
    <source>
        <dbReference type="PIRSR" id="PIRSR006816-2"/>
    </source>
</evidence>
<comment type="cofactor">
    <cofactor evidence="11">
        <name>[2Fe-2S] cluster</name>
        <dbReference type="ChEBI" id="CHEBI:190135"/>
    </cofactor>
    <text evidence="11">Binds 1 [2Fe-2S] cluster per subunit.</text>
</comment>
<dbReference type="Pfam" id="PF10418">
    <property type="entry name" value="DHODB_Fe-S_bind"/>
    <property type="match status" value="1"/>
</dbReference>
<accession>A0A2M7VG77</accession>
<dbReference type="GO" id="GO:0016491">
    <property type="term" value="F:oxidoreductase activity"/>
    <property type="evidence" value="ECO:0007669"/>
    <property type="project" value="InterPro"/>
</dbReference>
<dbReference type="EMBL" id="PFPO01000015">
    <property type="protein sequence ID" value="PIZ99690.1"/>
    <property type="molecule type" value="Genomic_DNA"/>
</dbReference>
<dbReference type="InterPro" id="IPR019480">
    <property type="entry name" value="Dihydroorotate_DH_Fe-S-bd"/>
</dbReference>
<dbReference type="GO" id="GO:0050660">
    <property type="term" value="F:flavin adenine dinucleotide binding"/>
    <property type="evidence" value="ECO:0007669"/>
    <property type="project" value="InterPro"/>
</dbReference>
<evidence type="ECO:0000256" key="4">
    <source>
        <dbReference type="ARBA" id="ARBA00022714"/>
    </source>
</evidence>
<dbReference type="PRINTS" id="PR00371">
    <property type="entry name" value="FPNCR"/>
</dbReference>
<dbReference type="PANTHER" id="PTHR43513:SF3">
    <property type="entry name" value="DIHYDROOROTATE DEHYDROGENASE B (NAD(+)), ELECTRON TRANSFER SUBUNIT-RELATED"/>
    <property type="match status" value="1"/>
</dbReference>
<dbReference type="GO" id="GO:0006221">
    <property type="term" value="P:pyrimidine nucleotide biosynthetic process"/>
    <property type="evidence" value="ECO:0007669"/>
    <property type="project" value="InterPro"/>
</dbReference>
<keyword evidence="7" id="KW-0249">Electron transport</keyword>
<dbReference type="GO" id="GO:0051537">
    <property type="term" value="F:2 iron, 2 sulfur cluster binding"/>
    <property type="evidence" value="ECO:0007669"/>
    <property type="project" value="UniProtKB-KW"/>
</dbReference>
<dbReference type="PIRSF" id="PIRSF006816">
    <property type="entry name" value="Cyc3_hyd_g"/>
    <property type="match status" value="1"/>
</dbReference>
<keyword evidence="2" id="KW-0813">Transport</keyword>
<feature type="binding site" evidence="11">
    <location>
        <position position="232"/>
    </location>
    <ligand>
        <name>[2Fe-2S] cluster</name>
        <dbReference type="ChEBI" id="CHEBI:190135"/>
    </ligand>
</feature>
<dbReference type="InterPro" id="IPR037117">
    <property type="entry name" value="Dihydroorotate_DH_ele_sf"/>
</dbReference>
<reference evidence="14" key="1">
    <citation type="submission" date="2017-09" db="EMBL/GenBank/DDBJ databases">
        <title>Depth-based differentiation of microbial function through sediment-hosted aquifers and enrichment of novel symbionts in the deep terrestrial subsurface.</title>
        <authorList>
            <person name="Probst A.J."/>
            <person name="Ladd B."/>
            <person name="Jarett J.K."/>
            <person name="Geller-Mcgrath D.E."/>
            <person name="Sieber C.M.K."/>
            <person name="Emerson J.B."/>
            <person name="Anantharaman K."/>
            <person name="Thomas B.C."/>
            <person name="Malmstrom R."/>
            <person name="Stieglmeier M."/>
            <person name="Klingl A."/>
            <person name="Woyke T."/>
            <person name="Ryan C.M."/>
            <person name="Banfield J.F."/>
        </authorList>
    </citation>
    <scope>NUCLEOTIDE SEQUENCE [LARGE SCALE GENOMIC DNA]</scope>
</reference>
<dbReference type="Gene3D" id="2.10.240.10">
    <property type="entry name" value="Dihydroorotate dehydrogenase, electron transfer subunit"/>
    <property type="match status" value="1"/>
</dbReference>
<dbReference type="InterPro" id="IPR012165">
    <property type="entry name" value="Cyt_c3_hydrogenase_gsu"/>
</dbReference>
<keyword evidence="9 11" id="KW-0411">Iron-sulfur</keyword>
<dbReference type="InterPro" id="IPR008333">
    <property type="entry name" value="Cbr1-like_FAD-bd_dom"/>
</dbReference>
<feature type="domain" description="FAD-binding FR-type" evidence="12">
    <location>
        <begin position="4"/>
        <end position="104"/>
    </location>
</feature>
<gene>
    <name evidence="13" type="ORF">COX77_00805</name>
</gene>
<evidence type="ECO:0000256" key="9">
    <source>
        <dbReference type="ARBA" id="ARBA00023014"/>
    </source>
</evidence>
<feature type="binding site" evidence="11">
    <location>
        <position position="248"/>
    </location>
    <ligand>
        <name>[2Fe-2S] cluster</name>
        <dbReference type="ChEBI" id="CHEBI:190135"/>
    </ligand>
</feature>
<keyword evidence="4 11" id="KW-0001">2Fe-2S</keyword>
<feature type="binding site" evidence="11">
    <location>
        <position position="237"/>
    </location>
    <ligand>
        <name>[2Fe-2S] cluster</name>
        <dbReference type="ChEBI" id="CHEBI:190135"/>
    </ligand>
</feature>